<dbReference type="SUPFAM" id="SSF51283">
    <property type="entry name" value="dUTPase-like"/>
    <property type="match status" value="1"/>
</dbReference>
<evidence type="ECO:0000256" key="1">
    <source>
        <dbReference type="ARBA" id="ARBA00022801"/>
    </source>
</evidence>
<comment type="caution">
    <text evidence="3">The sequence shown here is derived from an EMBL/GenBank/DDBJ whole genome shotgun (WGS) entry which is preliminary data.</text>
</comment>
<protein>
    <submittedName>
        <fullName evidence="3">Uncharacterized protein</fullName>
    </submittedName>
</protein>
<dbReference type="PANTHER" id="PTHR42680">
    <property type="entry name" value="DCTP DEAMINASE"/>
    <property type="match status" value="1"/>
</dbReference>
<dbReference type="GO" id="GO:0008829">
    <property type="term" value="F:dCTP deaminase activity"/>
    <property type="evidence" value="ECO:0007669"/>
    <property type="project" value="InterPro"/>
</dbReference>
<dbReference type="GO" id="GO:0006229">
    <property type="term" value="P:dUTP biosynthetic process"/>
    <property type="evidence" value="ECO:0007669"/>
    <property type="project" value="InterPro"/>
</dbReference>
<dbReference type="CDD" id="cd07557">
    <property type="entry name" value="trimeric_dUTPase"/>
    <property type="match status" value="1"/>
</dbReference>
<dbReference type="InterPro" id="IPR033704">
    <property type="entry name" value="dUTPase_trimeric"/>
</dbReference>
<dbReference type="AlphaFoldDB" id="A0A1G2LQJ9"/>
<name>A0A1G2LQJ9_9BACT</name>
<evidence type="ECO:0000313" key="3">
    <source>
        <dbReference type="EMBL" id="OHA13886.1"/>
    </source>
</evidence>
<dbReference type="InterPro" id="IPR011962">
    <property type="entry name" value="dCTP_deaminase"/>
</dbReference>
<accession>A0A1G2LQJ9</accession>
<dbReference type="PANTHER" id="PTHR42680:SF3">
    <property type="entry name" value="DCTP DEAMINASE"/>
    <property type="match status" value="1"/>
</dbReference>
<dbReference type="InterPro" id="IPR036157">
    <property type="entry name" value="dUTPase-like_sf"/>
</dbReference>
<keyword evidence="1" id="KW-0378">Hydrolase</keyword>
<evidence type="ECO:0000313" key="4">
    <source>
        <dbReference type="Proteomes" id="UP000177171"/>
    </source>
</evidence>
<dbReference type="Proteomes" id="UP000177171">
    <property type="component" value="Unassembled WGS sequence"/>
</dbReference>
<gene>
    <name evidence="3" type="ORF">A3G49_01435</name>
</gene>
<organism evidence="3 4">
    <name type="scientific">Candidatus Sungbacteria bacterium RIFCSPLOWO2_12_FULL_41_11</name>
    <dbReference type="NCBI Taxonomy" id="1802286"/>
    <lineage>
        <taxon>Bacteria</taxon>
        <taxon>Candidatus Sungiibacteriota</taxon>
    </lineage>
</organism>
<evidence type="ECO:0000256" key="2">
    <source>
        <dbReference type="ARBA" id="ARBA00023080"/>
    </source>
</evidence>
<sequence length="179" mass="19767">MILGIDEIHKLVDEIKLLENLSERELINPEGAGIDLRLGKLLRLEGGGFLGIDERETPKGILVAEFDPVKRSSIIIKPGEYFLTESVEKFNMPLNLLAIVKPRTTLHRSGIITRVSVVDPGYSGTIHPAIFNAGPVSVEIELGARYVNAMFFEVKGRAASYRGQWQGGRIDTGGREKQI</sequence>
<dbReference type="EMBL" id="MHQY01000015">
    <property type="protein sequence ID" value="OHA13886.1"/>
    <property type="molecule type" value="Genomic_DNA"/>
</dbReference>
<proteinExistence type="predicted"/>
<dbReference type="Pfam" id="PF22769">
    <property type="entry name" value="DCD"/>
    <property type="match status" value="1"/>
</dbReference>
<reference evidence="3 4" key="1">
    <citation type="journal article" date="2016" name="Nat. Commun.">
        <title>Thousands of microbial genomes shed light on interconnected biogeochemical processes in an aquifer system.</title>
        <authorList>
            <person name="Anantharaman K."/>
            <person name="Brown C.T."/>
            <person name="Hug L.A."/>
            <person name="Sharon I."/>
            <person name="Castelle C.J."/>
            <person name="Probst A.J."/>
            <person name="Thomas B.C."/>
            <person name="Singh A."/>
            <person name="Wilkins M.J."/>
            <person name="Karaoz U."/>
            <person name="Brodie E.L."/>
            <person name="Williams K.H."/>
            <person name="Hubbard S.S."/>
            <person name="Banfield J.F."/>
        </authorList>
    </citation>
    <scope>NUCLEOTIDE SEQUENCE [LARGE SCALE GENOMIC DNA]</scope>
</reference>
<keyword evidence="2" id="KW-0546">Nucleotide metabolism</keyword>
<dbReference type="Gene3D" id="2.70.40.10">
    <property type="match status" value="1"/>
</dbReference>